<proteinExistence type="predicted"/>
<dbReference type="Proteomes" id="UP001145114">
    <property type="component" value="Unassembled WGS sequence"/>
</dbReference>
<accession>A0ACC1HYE7</accession>
<evidence type="ECO:0000313" key="2">
    <source>
        <dbReference type="Proteomes" id="UP001145114"/>
    </source>
</evidence>
<organism evidence="1 2">
    <name type="scientific">Spiromyces aspiralis</name>
    <dbReference type="NCBI Taxonomy" id="68401"/>
    <lineage>
        <taxon>Eukaryota</taxon>
        <taxon>Fungi</taxon>
        <taxon>Fungi incertae sedis</taxon>
        <taxon>Zoopagomycota</taxon>
        <taxon>Kickxellomycotina</taxon>
        <taxon>Kickxellomycetes</taxon>
        <taxon>Kickxellales</taxon>
        <taxon>Kickxellaceae</taxon>
        <taxon>Spiromyces</taxon>
    </lineage>
</organism>
<reference evidence="1" key="1">
    <citation type="submission" date="2022-06" db="EMBL/GenBank/DDBJ databases">
        <title>Phylogenomic reconstructions and comparative analyses of Kickxellomycotina fungi.</title>
        <authorList>
            <person name="Reynolds N.K."/>
            <person name="Stajich J.E."/>
            <person name="Barry K."/>
            <person name="Grigoriev I.V."/>
            <person name="Crous P."/>
            <person name="Smith M.E."/>
        </authorList>
    </citation>
    <scope>NUCLEOTIDE SEQUENCE</scope>
    <source>
        <strain evidence="1">RSA 2271</strain>
    </source>
</reference>
<gene>
    <name evidence="1" type="ORF">EV182_003104</name>
</gene>
<evidence type="ECO:0000313" key="1">
    <source>
        <dbReference type="EMBL" id="KAJ1678909.1"/>
    </source>
</evidence>
<comment type="caution">
    <text evidence="1">The sequence shown here is derived from an EMBL/GenBank/DDBJ whole genome shotgun (WGS) entry which is preliminary data.</text>
</comment>
<sequence length="547" mass="60975">MRGLKAALEEAKRMMAADCCPGLNARSYMILLQYAKREGDVDAAKRLLGDAIRAGAVPSGWVLAGQTNLTSADVLGVLEKSELMPGVDDYNKFVNLAVRTNDFHTAHRLLDRMKAGSVRPNAVTYSVLIDTYCKGGDVEKALEIYREMLGDRSLTPDQHIYSQLFEGIARSGTPNADEVARMLLGHMDELGIRPNTVVYNTLLMVYAQQSPPNLQECHDIMRRLVSDPNAGPDTRTYNILFSAYASVNRPIAGYAKQLWKWYTEMKTKYMLRRDGFTYSLAVRALHRARDWRYAWAVYEQALTAADSDPRVLRDCFTGPEMMVSLMELCLGQQQPERVMQLWYDGRRLGMRPDSRMVVLMLHACARLGAINAARANIEGLMGIPATARRRPTDDHGDDYGDAQGEEDVMLPLHDPMEKLDLALKTAAPPPPEDYQGMKHVSTSTSPSQSLISPPLLPAAVSTHASPTTRVLSPQLMLVYLVMLVRFGRSQEVMPTICKWLTRVPSAKITEPMASKLLETLRASPADQPLASELLQYLEENFPDAVPI</sequence>
<protein>
    <submittedName>
        <fullName evidence="1">Uncharacterized protein</fullName>
    </submittedName>
</protein>
<keyword evidence="2" id="KW-1185">Reference proteome</keyword>
<dbReference type="EMBL" id="JAMZIH010000756">
    <property type="protein sequence ID" value="KAJ1678909.1"/>
    <property type="molecule type" value="Genomic_DNA"/>
</dbReference>
<name>A0ACC1HYE7_9FUNG</name>